<dbReference type="OrthoDB" id="6065705at2759"/>
<name>A0A8S4NQM7_OWEFU</name>
<dbReference type="GO" id="GO:0005102">
    <property type="term" value="F:signaling receptor binding"/>
    <property type="evidence" value="ECO:0007669"/>
    <property type="project" value="TreeGrafter"/>
</dbReference>
<evidence type="ECO:0000313" key="8">
    <source>
        <dbReference type="Proteomes" id="UP000749559"/>
    </source>
</evidence>
<proteinExistence type="predicted"/>
<dbReference type="PROSITE" id="PS00022">
    <property type="entry name" value="EGF_1"/>
    <property type="match status" value="1"/>
</dbReference>
<evidence type="ECO:0000256" key="5">
    <source>
        <dbReference type="SAM" id="SignalP"/>
    </source>
</evidence>
<dbReference type="Gene3D" id="2.10.60.10">
    <property type="entry name" value="CD59"/>
    <property type="match status" value="1"/>
</dbReference>
<dbReference type="PROSITE" id="PS51233">
    <property type="entry name" value="VWFD"/>
    <property type="match status" value="1"/>
</dbReference>
<keyword evidence="4" id="KW-1133">Transmembrane helix</keyword>
<dbReference type="Gene3D" id="2.10.25.10">
    <property type="entry name" value="Laminin"/>
    <property type="match status" value="1"/>
</dbReference>
<dbReference type="InterPro" id="IPR000742">
    <property type="entry name" value="EGF"/>
</dbReference>
<evidence type="ECO:0000256" key="4">
    <source>
        <dbReference type="SAM" id="Phobius"/>
    </source>
</evidence>
<evidence type="ECO:0000256" key="3">
    <source>
        <dbReference type="SAM" id="MobiDB-lite"/>
    </source>
</evidence>
<feature type="domain" description="VWFD" evidence="6">
    <location>
        <begin position="711"/>
        <end position="908"/>
    </location>
</feature>
<feature type="chain" id="PRO_5035926090" description="VWFD domain-containing protein" evidence="5">
    <location>
        <begin position="26"/>
        <end position="1443"/>
    </location>
</feature>
<dbReference type="GO" id="GO:0005576">
    <property type="term" value="C:extracellular region"/>
    <property type="evidence" value="ECO:0007669"/>
    <property type="project" value="TreeGrafter"/>
</dbReference>
<evidence type="ECO:0000313" key="7">
    <source>
        <dbReference type="EMBL" id="CAH1783177.1"/>
    </source>
</evidence>
<dbReference type="PANTHER" id="PTHR14949">
    <property type="entry name" value="EGF-LIKE-DOMAIN, MULTIPLE 7, 8"/>
    <property type="match status" value="1"/>
</dbReference>
<keyword evidence="4" id="KW-0812">Transmembrane</keyword>
<dbReference type="InterPro" id="IPR045860">
    <property type="entry name" value="Snake_toxin-like_sf"/>
</dbReference>
<dbReference type="InterPro" id="IPR050969">
    <property type="entry name" value="Dev_Signal_Modulators"/>
</dbReference>
<feature type="signal peptide" evidence="5">
    <location>
        <begin position="1"/>
        <end position="25"/>
    </location>
</feature>
<sequence length="1443" mass="161196">MFLRGYGRFTVLLLIIVYGVLGATGLECYHCKAGPEKNCNLTKTCKVSETQCVTIFERTEASAKDDDATYQVKSKDCAKKQSCRTGCGRSTCTECCNGSLCNKNKETTPVCSIHLANQCVTQVKSRIEQGQFNVCNGLNFATGCVRRVTRDCPNIGESIIEKDLAELILNATELGCYTTASPIETTSSSSNGEVRMTTEADVTTRDSSSTSRPISTSFRSSTIVSTIAAAENTVSSTVMSTTRPCSLSANAWRCVFDLAVEYANATEKTINKVCHTIPYTRNCVEVNMAGCGPLQTTVINRTLEMLLAELQPQCPPCEAETALRCIQNFTSEMFGIVPWIDGACKSIDDVRTCIRESTPGCQGNLSKVLNTTAELQIAEIMDFCNETENSTLSYRGMRCYKCDGAANNTMCNIFIEQCTYVPDRQFCYTSVDADENGRLTKGCTSPSTCWPPHGQCVGPHCKHCCQGMLCNEPESGYQPCRAEKAQQCTEQLSKDIDEYGHRLDEWNILCCDKLPETTRCIEESKVGCNSGQIAHIDNTFNVVRRQLGPDKCYWMRVLNQGRKVHNNSGSIVLDEGGPPEYLNMTFQCSPTQICQAIANDHPDCQVMLNMNVEDPTGAASPKCMTSGDPISQVIIGKHDFQFPDSSCVLSIHDHTYNKPHLIPLVATIDLKYDGDQERNLSLNLNVNLGGSEHRFESLTIKVIARDMDTQAMCKSINDPHITTFDNHYYNNHLEGYFTLYKHMELPYEVQVIYQRCTAGQDGTCNCAVAIRSGDSVLVIDRCRRNVTDWRREYNINIMNVTLFIYKDLTPATRFFQRADGFRYEVLFPHGTQVRVAVNEQLINVWVIPSPADWKNTMGLCGLYNGNSADDLMLPNGTIYSGEGDQPTEQPMPFLESWRVNATDRIFSGAKERDRYRPESYCDCAKPDIHDPRARKCGYDVLVSTCDIDTDGELTANMDYGKYLTIVDLHKEDGVQRFRRQAIETTEDGIDVDENYRPPSSIGWSGDWNETTAREFCDYYLTRKFPIGQACTRVPNVKMEGDIETCVEDIKLTNSTSWASSPLESIQTSCRDQLSKNITYASTDEGRAINENIDSMTCVNQCSGRGNCTNGQCECEAEYIGADCSMPEYQAPIVAVIQYSGICDYAIDNCSTIELYGKNFVDSPKLTCHMEYVTVTPSGEGFTRTGTVTTRQATYINFQAIRCDIPTLYSSFKIRVSNNGVNASSQEPLLLLYNSSCQSCSNRSPSPQCSIFDDRCVIDSRCYHGYTLNPDNSCFGCYPQNKTFWSPVDVEARPDCRALPSTVSPTEGPKYLWLDKYLLIGICVGVTVVLFLGTLVIIYVVRQGKRTRERKINGEAVFRRRSRNNSIDSDDVNITLPSTQSAKNTTLYRDGKPLSFGTLEYINEAFELDSNGTDSFPRGRRLDFENVELRSSFLHHWARSPHEF</sequence>
<dbReference type="PROSITE" id="PS00983">
    <property type="entry name" value="LY6_UPAR"/>
    <property type="match status" value="1"/>
</dbReference>
<dbReference type="PANTHER" id="PTHR14949:SF54">
    <property type="entry name" value="VWFD DOMAIN-CONTAINING PROTEIN"/>
    <property type="match status" value="1"/>
</dbReference>
<keyword evidence="2" id="KW-1015">Disulfide bond</keyword>
<dbReference type="InterPro" id="IPR058727">
    <property type="entry name" value="Helical_Vwde"/>
</dbReference>
<reference evidence="7" key="1">
    <citation type="submission" date="2022-03" db="EMBL/GenBank/DDBJ databases">
        <authorList>
            <person name="Martin C."/>
        </authorList>
    </citation>
    <scope>NUCLEOTIDE SEQUENCE</scope>
</reference>
<keyword evidence="4" id="KW-0472">Membrane</keyword>
<feature type="transmembrane region" description="Helical" evidence="4">
    <location>
        <begin position="1316"/>
        <end position="1340"/>
    </location>
</feature>
<dbReference type="InterPro" id="IPR018363">
    <property type="entry name" value="CD59_antigen_CS"/>
</dbReference>
<keyword evidence="1 5" id="KW-0732">Signal</keyword>
<dbReference type="SMART" id="SM00216">
    <property type="entry name" value="VWD"/>
    <property type="match status" value="1"/>
</dbReference>
<dbReference type="SUPFAM" id="SSF57302">
    <property type="entry name" value="Snake toxin-like"/>
    <property type="match status" value="1"/>
</dbReference>
<dbReference type="InterPro" id="IPR001846">
    <property type="entry name" value="VWF_type-D"/>
</dbReference>
<evidence type="ECO:0000259" key="6">
    <source>
        <dbReference type="PROSITE" id="PS51233"/>
    </source>
</evidence>
<accession>A0A8S4NQM7</accession>
<comment type="caution">
    <text evidence="7">The sequence shown here is derived from an EMBL/GenBank/DDBJ whole genome shotgun (WGS) entry which is preliminary data.</text>
</comment>
<dbReference type="EMBL" id="CAIIXF020000005">
    <property type="protein sequence ID" value="CAH1783177.1"/>
    <property type="molecule type" value="Genomic_DNA"/>
</dbReference>
<feature type="region of interest" description="Disordered" evidence="3">
    <location>
        <begin position="187"/>
        <end position="215"/>
    </location>
</feature>
<dbReference type="Pfam" id="PF00094">
    <property type="entry name" value="VWD"/>
    <property type="match status" value="1"/>
</dbReference>
<gene>
    <name evidence="7" type="ORF">OFUS_LOCUS9540</name>
</gene>
<evidence type="ECO:0000256" key="2">
    <source>
        <dbReference type="ARBA" id="ARBA00023157"/>
    </source>
</evidence>
<feature type="compositionally biased region" description="Low complexity" evidence="3">
    <location>
        <begin position="205"/>
        <end position="215"/>
    </location>
</feature>
<keyword evidence="8" id="KW-1185">Reference proteome</keyword>
<dbReference type="GO" id="GO:0009986">
    <property type="term" value="C:cell surface"/>
    <property type="evidence" value="ECO:0007669"/>
    <property type="project" value="TreeGrafter"/>
</dbReference>
<evidence type="ECO:0000256" key="1">
    <source>
        <dbReference type="ARBA" id="ARBA00022729"/>
    </source>
</evidence>
<protein>
    <recommendedName>
        <fullName evidence="6">VWFD domain-containing protein</fullName>
    </recommendedName>
</protein>
<dbReference type="Proteomes" id="UP000749559">
    <property type="component" value="Unassembled WGS sequence"/>
</dbReference>
<organism evidence="7 8">
    <name type="scientific">Owenia fusiformis</name>
    <name type="common">Polychaete worm</name>
    <dbReference type="NCBI Taxonomy" id="6347"/>
    <lineage>
        <taxon>Eukaryota</taxon>
        <taxon>Metazoa</taxon>
        <taxon>Spiralia</taxon>
        <taxon>Lophotrochozoa</taxon>
        <taxon>Annelida</taxon>
        <taxon>Polychaeta</taxon>
        <taxon>Sedentaria</taxon>
        <taxon>Canalipalpata</taxon>
        <taxon>Sabellida</taxon>
        <taxon>Oweniida</taxon>
        <taxon>Oweniidae</taxon>
        <taxon>Owenia</taxon>
    </lineage>
</organism>
<dbReference type="Pfam" id="PF26129">
    <property type="entry name" value="Vwde"/>
    <property type="match status" value="1"/>
</dbReference>